<dbReference type="InParanoid" id="D8PSQ3"/>
<accession>D8PSQ3</accession>
<dbReference type="GO" id="GO:0022857">
    <property type="term" value="F:transmembrane transporter activity"/>
    <property type="evidence" value="ECO:0007669"/>
    <property type="project" value="InterPro"/>
</dbReference>
<keyword evidence="8" id="KW-1185">Reference proteome</keyword>
<dbReference type="Proteomes" id="UP000007431">
    <property type="component" value="Unassembled WGS sequence"/>
</dbReference>
<dbReference type="SUPFAM" id="SSF103473">
    <property type="entry name" value="MFS general substrate transporter"/>
    <property type="match status" value="1"/>
</dbReference>
<name>D8PSQ3_SCHCM</name>
<organism evidence="8">
    <name type="scientific">Schizophyllum commune (strain H4-8 / FGSC 9210)</name>
    <name type="common">Split gill fungus</name>
    <dbReference type="NCBI Taxonomy" id="578458"/>
    <lineage>
        <taxon>Eukaryota</taxon>
        <taxon>Fungi</taxon>
        <taxon>Dikarya</taxon>
        <taxon>Basidiomycota</taxon>
        <taxon>Agaricomycotina</taxon>
        <taxon>Agaricomycetes</taxon>
        <taxon>Agaricomycetidae</taxon>
        <taxon>Agaricales</taxon>
        <taxon>Schizophyllaceae</taxon>
        <taxon>Schizophyllum</taxon>
    </lineage>
</organism>
<dbReference type="PANTHER" id="PTHR23507:SF1">
    <property type="entry name" value="FI18259P1-RELATED"/>
    <property type="match status" value="1"/>
</dbReference>
<feature type="transmembrane region" description="Helical" evidence="6">
    <location>
        <begin position="211"/>
        <end position="233"/>
    </location>
</feature>
<protein>
    <recommendedName>
        <fullName evidence="9">Major facilitator superfamily (MFS) profile domain-containing protein</fullName>
    </recommendedName>
</protein>
<dbReference type="KEGG" id="scm:SCHCO_02605593"/>
<feature type="transmembrane region" description="Helical" evidence="6">
    <location>
        <begin position="176"/>
        <end position="199"/>
    </location>
</feature>
<proteinExistence type="predicted"/>
<feature type="region of interest" description="Disordered" evidence="5">
    <location>
        <begin position="625"/>
        <end position="657"/>
    </location>
</feature>
<evidence type="ECO:0000313" key="8">
    <source>
        <dbReference type="Proteomes" id="UP000007431"/>
    </source>
</evidence>
<keyword evidence="3 6" id="KW-1133">Transmembrane helix</keyword>
<evidence type="ECO:0000256" key="2">
    <source>
        <dbReference type="ARBA" id="ARBA00022692"/>
    </source>
</evidence>
<dbReference type="PANTHER" id="PTHR23507">
    <property type="entry name" value="ZGC:174356"/>
    <property type="match status" value="1"/>
</dbReference>
<dbReference type="EMBL" id="GL377303">
    <property type="protein sequence ID" value="EFJ00378.1"/>
    <property type="molecule type" value="Genomic_DNA"/>
</dbReference>
<dbReference type="Pfam" id="PF07690">
    <property type="entry name" value="MFS_1"/>
    <property type="match status" value="1"/>
</dbReference>
<dbReference type="AlphaFoldDB" id="D8PSQ3"/>
<evidence type="ECO:0000313" key="7">
    <source>
        <dbReference type="EMBL" id="EFJ00378.1"/>
    </source>
</evidence>
<dbReference type="VEuPathDB" id="FungiDB:SCHCODRAFT_02605593"/>
<feature type="transmembrane region" description="Helical" evidence="6">
    <location>
        <begin position="308"/>
        <end position="329"/>
    </location>
</feature>
<dbReference type="OMA" id="NPQCQIP"/>
<evidence type="ECO:0008006" key="9">
    <source>
        <dbReference type="Google" id="ProtNLM"/>
    </source>
</evidence>
<dbReference type="Gene3D" id="1.20.1250.20">
    <property type="entry name" value="MFS general substrate transporter like domains"/>
    <property type="match status" value="2"/>
</dbReference>
<keyword evidence="4 6" id="KW-0472">Membrane</keyword>
<reference evidence="7 8" key="1">
    <citation type="journal article" date="2010" name="Nat. Biotechnol.">
        <title>Genome sequence of the model mushroom Schizophyllum commune.</title>
        <authorList>
            <person name="Ohm R.A."/>
            <person name="de Jong J.F."/>
            <person name="Lugones L.G."/>
            <person name="Aerts A."/>
            <person name="Kothe E."/>
            <person name="Stajich J.E."/>
            <person name="de Vries R.P."/>
            <person name="Record E."/>
            <person name="Levasseur A."/>
            <person name="Baker S.E."/>
            <person name="Bartholomew K.A."/>
            <person name="Coutinho P.M."/>
            <person name="Erdmann S."/>
            <person name="Fowler T.J."/>
            <person name="Gathman A.C."/>
            <person name="Lombard V."/>
            <person name="Henrissat B."/>
            <person name="Knabe N."/>
            <person name="Kuees U."/>
            <person name="Lilly W.W."/>
            <person name="Lindquist E."/>
            <person name="Lucas S."/>
            <person name="Magnuson J.K."/>
            <person name="Piumi F."/>
            <person name="Raudaskoski M."/>
            <person name="Salamov A."/>
            <person name="Schmutz J."/>
            <person name="Schwarze F.W.M.R."/>
            <person name="vanKuyk P.A."/>
            <person name="Horton J.S."/>
            <person name="Grigoriev I.V."/>
            <person name="Woesten H.A.B."/>
        </authorList>
    </citation>
    <scope>NUCLEOTIDE SEQUENCE [LARGE SCALE GENOMIC DNA]</scope>
    <source>
        <strain evidence="8">H4-8 / FGSC 9210</strain>
    </source>
</reference>
<dbReference type="RefSeq" id="XP_003035280.1">
    <property type="nucleotide sequence ID" value="XM_003035234.1"/>
</dbReference>
<sequence>MSRTRFPISRTPSTAPTTPGALLRPDGSVNDEATGMLHDIVHHHERTDVTIVEEETPRESKDGRPWYKRPSPWWILAIIPFTTMAMSGTLAPKIEIYTRLVCRVHRPDLFKDTYHYDPATTEGILGKPRPANGMIDPHDTFPHPVARETVLHFAADEGEEGPTKPTCASDPLVQRIVAQLSAAMTLSMGVLACLTTGWWGSFSDRHGRRSVMGISVFGLLLTDLIFIFVTLYPDTPPGGYWFLVVGPLVEGTLGGMTAASAAMHAYLSDTTKPAERARSFSMFMGMLFIGVAFGPTLGALLIREAGLIYIFFVTTIVHIAYTLYVWFILPESVSKESQHASALQYQESLEVTTHERRGSRIRALLKRMSAFLTPLAVFYPYRTKTNGNPLKAPTRDWSLVFIALAYGFTTSIMGSYNYTFQYASSTFGWSSEQLGYFLSSVGAVRATVLVILVPLILKIFKPAPETIEFYQDDESAPLLSRPGAPRPQVIVRKEIHSPLFDLRFARACLAVEVVAYSFMALARHAWAYVGAAMGAAIGAALPAALQSVALDIYVRRGGSEAGKLFGALSVVQALSSQIAGPSLFALVYMNTVATFPSAIFFVAVGLVAFACILLIFVRIPDHKNSVGTPSPASEDEESRSAYADSRSTSPMPDLGREVTLVELGSEEDLNAVRGRKGQVGGETA</sequence>
<feature type="transmembrane region" description="Helical" evidence="6">
    <location>
        <begin position="239"/>
        <end position="267"/>
    </location>
</feature>
<dbReference type="InterPro" id="IPR011701">
    <property type="entry name" value="MFS"/>
</dbReference>
<feature type="transmembrane region" description="Helical" evidence="6">
    <location>
        <begin position="525"/>
        <end position="545"/>
    </location>
</feature>
<dbReference type="GeneID" id="9594459"/>
<feature type="region of interest" description="Disordered" evidence="5">
    <location>
        <begin position="1"/>
        <end position="29"/>
    </location>
</feature>
<evidence type="ECO:0000256" key="4">
    <source>
        <dbReference type="ARBA" id="ARBA00023136"/>
    </source>
</evidence>
<gene>
    <name evidence="7" type="ORF">SCHCODRAFT_74693</name>
</gene>
<evidence type="ECO:0000256" key="1">
    <source>
        <dbReference type="ARBA" id="ARBA00004141"/>
    </source>
</evidence>
<feature type="transmembrane region" description="Helical" evidence="6">
    <location>
        <begin position="279"/>
        <end position="302"/>
    </location>
</feature>
<keyword evidence="2 6" id="KW-0812">Transmembrane</keyword>
<dbReference type="GO" id="GO:0016020">
    <property type="term" value="C:membrane"/>
    <property type="evidence" value="ECO:0007669"/>
    <property type="project" value="UniProtKB-SubCell"/>
</dbReference>
<dbReference type="eggNOG" id="KOG2816">
    <property type="taxonomic scope" value="Eukaryota"/>
</dbReference>
<dbReference type="FunCoup" id="D8PSQ3">
    <property type="interactions" value="24"/>
</dbReference>
<comment type="subcellular location">
    <subcellularLocation>
        <location evidence="1">Membrane</location>
        <topology evidence="1">Multi-pass membrane protein</topology>
    </subcellularLocation>
</comment>
<evidence type="ECO:0000256" key="6">
    <source>
        <dbReference type="SAM" id="Phobius"/>
    </source>
</evidence>
<feature type="transmembrane region" description="Helical" evidence="6">
    <location>
        <begin position="436"/>
        <end position="457"/>
    </location>
</feature>
<dbReference type="InterPro" id="IPR036259">
    <property type="entry name" value="MFS_trans_sf"/>
</dbReference>
<evidence type="ECO:0000256" key="5">
    <source>
        <dbReference type="SAM" id="MobiDB-lite"/>
    </source>
</evidence>
<evidence type="ECO:0000256" key="3">
    <source>
        <dbReference type="ARBA" id="ARBA00022989"/>
    </source>
</evidence>
<feature type="transmembrane region" description="Helical" evidence="6">
    <location>
        <begin position="595"/>
        <end position="617"/>
    </location>
</feature>
<dbReference type="HOGENOM" id="CLU_017517_1_0_1"/>
<feature type="transmembrane region" description="Helical" evidence="6">
    <location>
        <begin position="397"/>
        <end position="416"/>
    </location>
</feature>
<dbReference type="OrthoDB" id="3026777at2759"/>